<protein>
    <submittedName>
        <fullName evidence="1">Uncharacterized protein</fullName>
    </submittedName>
</protein>
<keyword evidence="2" id="KW-1185">Reference proteome</keyword>
<dbReference type="AlphaFoldDB" id="A0A4Z2F700"/>
<proteinExistence type="predicted"/>
<accession>A0A4Z2F700</accession>
<name>A0A4Z2F700_9TELE</name>
<dbReference type="EMBL" id="SRLO01001555">
    <property type="protein sequence ID" value="TNN36908.1"/>
    <property type="molecule type" value="Genomic_DNA"/>
</dbReference>
<reference evidence="1 2" key="1">
    <citation type="submission" date="2019-03" db="EMBL/GenBank/DDBJ databases">
        <title>First draft genome of Liparis tanakae, snailfish: a comprehensive survey of snailfish specific genes.</title>
        <authorList>
            <person name="Kim W."/>
            <person name="Song I."/>
            <person name="Jeong J.-H."/>
            <person name="Kim D."/>
            <person name="Kim S."/>
            <person name="Ryu S."/>
            <person name="Song J.Y."/>
            <person name="Lee S.K."/>
        </authorList>
    </citation>
    <scope>NUCLEOTIDE SEQUENCE [LARGE SCALE GENOMIC DNA]</scope>
    <source>
        <tissue evidence="1">Muscle</tissue>
    </source>
</reference>
<evidence type="ECO:0000313" key="1">
    <source>
        <dbReference type="EMBL" id="TNN36908.1"/>
    </source>
</evidence>
<evidence type="ECO:0000313" key="2">
    <source>
        <dbReference type="Proteomes" id="UP000314294"/>
    </source>
</evidence>
<sequence length="160" mass="17518">MTQLGTELHLRVDTGALPIRKNAAVRRNSKVFTDFLACFIKSEHLNSETGAEGEDRALRWESQSALSCSAVDESNWLLLPSWRRKRKSFPSSETFTELCAAPGIQGRQYMSQTPADKAAIAEQDCVVLVCLGSSGERALKDWKGIKEAATPDVTPAAICC</sequence>
<gene>
    <name evidence="1" type="ORF">EYF80_052921</name>
</gene>
<organism evidence="1 2">
    <name type="scientific">Liparis tanakae</name>
    <name type="common">Tanaka's snailfish</name>
    <dbReference type="NCBI Taxonomy" id="230148"/>
    <lineage>
        <taxon>Eukaryota</taxon>
        <taxon>Metazoa</taxon>
        <taxon>Chordata</taxon>
        <taxon>Craniata</taxon>
        <taxon>Vertebrata</taxon>
        <taxon>Euteleostomi</taxon>
        <taxon>Actinopterygii</taxon>
        <taxon>Neopterygii</taxon>
        <taxon>Teleostei</taxon>
        <taxon>Neoteleostei</taxon>
        <taxon>Acanthomorphata</taxon>
        <taxon>Eupercaria</taxon>
        <taxon>Perciformes</taxon>
        <taxon>Cottioidei</taxon>
        <taxon>Cottales</taxon>
        <taxon>Liparidae</taxon>
        <taxon>Liparis</taxon>
    </lineage>
</organism>
<dbReference type="Proteomes" id="UP000314294">
    <property type="component" value="Unassembled WGS sequence"/>
</dbReference>
<comment type="caution">
    <text evidence="1">The sequence shown here is derived from an EMBL/GenBank/DDBJ whole genome shotgun (WGS) entry which is preliminary data.</text>
</comment>